<dbReference type="Proteomes" id="UP001212997">
    <property type="component" value="Unassembled WGS sequence"/>
</dbReference>
<dbReference type="AlphaFoldDB" id="A0AAD5YED4"/>
<organism evidence="1 2">
    <name type="scientific">Meripilus lineatus</name>
    <dbReference type="NCBI Taxonomy" id="2056292"/>
    <lineage>
        <taxon>Eukaryota</taxon>
        <taxon>Fungi</taxon>
        <taxon>Dikarya</taxon>
        <taxon>Basidiomycota</taxon>
        <taxon>Agaricomycotina</taxon>
        <taxon>Agaricomycetes</taxon>
        <taxon>Polyporales</taxon>
        <taxon>Meripilaceae</taxon>
        <taxon>Meripilus</taxon>
    </lineage>
</organism>
<dbReference type="EMBL" id="JANAWD010000587">
    <property type="protein sequence ID" value="KAJ3477516.1"/>
    <property type="molecule type" value="Genomic_DNA"/>
</dbReference>
<protein>
    <submittedName>
        <fullName evidence="1">Uncharacterized protein</fullName>
    </submittedName>
</protein>
<proteinExistence type="predicted"/>
<evidence type="ECO:0000313" key="2">
    <source>
        <dbReference type="Proteomes" id="UP001212997"/>
    </source>
</evidence>
<sequence>MLRWLTRKKPSNTLVEFAFQCKKLPIRSGAFNDLLRQCSGSLEALELSFDPTYLIEEDRALALGETWIPAITLCRNLRVFEMKLSCPIDKRWFLEPFLSSLPSSLRGIALSFWDYPKSLDIFATGLEEEREFWGSVDGTFTSSRFPELCRVEIRWHRGWSDMNDGDIVRAHRLGLLKFLPKLCDRDVLWCGYFYHDMVYPLTEPDIALAADNHAEWKRLSRERLFAHWRSR</sequence>
<reference evidence="1" key="1">
    <citation type="submission" date="2022-07" db="EMBL/GenBank/DDBJ databases">
        <title>Genome Sequence of Physisporinus lineatus.</title>
        <authorList>
            <person name="Buettner E."/>
        </authorList>
    </citation>
    <scope>NUCLEOTIDE SEQUENCE</scope>
    <source>
        <strain evidence="1">VT162</strain>
    </source>
</reference>
<name>A0AAD5YED4_9APHY</name>
<evidence type="ECO:0000313" key="1">
    <source>
        <dbReference type="EMBL" id="KAJ3477516.1"/>
    </source>
</evidence>
<accession>A0AAD5YED4</accession>
<gene>
    <name evidence="1" type="ORF">NLI96_g10412</name>
</gene>
<keyword evidence="2" id="KW-1185">Reference proteome</keyword>
<comment type="caution">
    <text evidence="1">The sequence shown here is derived from an EMBL/GenBank/DDBJ whole genome shotgun (WGS) entry which is preliminary data.</text>
</comment>